<gene>
    <name evidence="1" type="ORF">KIPB_006382</name>
</gene>
<dbReference type="Proteomes" id="UP000265618">
    <property type="component" value="Unassembled WGS sequence"/>
</dbReference>
<name>A0A391P370_9EUKA</name>
<protein>
    <submittedName>
        <fullName evidence="1">Uncharacterized protein</fullName>
    </submittedName>
</protein>
<evidence type="ECO:0000313" key="2">
    <source>
        <dbReference type="Proteomes" id="UP000265618"/>
    </source>
</evidence>
<organism evidence="1 2">
    <name type="scientific">Kipferlia bialata</name>
    <dbReference type="NCBI Taxonomy" id="797122"/>
    <lineage>
        <taxon>Eukaryota</taxon>
        <taxon>Metamonada</taxon>
        <taxon>Carpediemonas-like organisms</taxon>
        <taxon>Kipferlia</taxon>
    </lineage>
</organism>
<evidence type="ECO:0000313" key="1">
    <source>
        <dbReference type="EMBL" id="GCA62882.1"/>
    </source>
</evidence>
<dbReference type="EMBL" id="BDIP01001636">
    <property type="protein sequence ID" value="GCA62882.1"/>
    <property type="molecule type" value="Genomic_DNA"/>
</dbReference>
<reference evidence="1 2" key="1">
    <citation type="journal article" date="2018" name="PLoS ONE">
        <title>The draft genome of Kipferlia bialata reveals reductive genome evolution in fornicate parasites.</title>
        <authorList>
            <person name="Tanifuji G."/>
            <person name="Takabayashi S."/>
            <person name="Kume K."/>
            <person name="Takagi M."/>
            <person name="Nakayama T."/>
            <person name="Kamikawa R."/>
            <person name="Inagaki Y."/>
            <person name="Hashimoto T."/>
        </authorList>
    </citation>
    <scope>NUCLEOTIDE SEQUENCE [LARGE SCALE GENOMIC DNA]</scope>
    <source>
        <strain evidence="1">NY0173</strain>
    </source>
</reference>
<proteinExistence type="predicted"/>
<accession>A0A391P370</accession>
<keyword evidence="2" id="KW-1185">Reference proteome</keyword>
<comment type="caution">
    <text evidence="1">The sequence shown here is derived from an EMBL/GenBank/DDBJ whole genome shotgun (WGS) entry which is preliminary data.</text>
</comment>
<feature type="non-terminal residue" evidence="1">
    <location>
        <position position="1"/>
    </location>
</feature>
<sequence length="12" mass="1213">IKFRPAAGALGL</sequence>